<dbReference type="Proteomes" id="UP000224080">
    <property type="component" value="Unassembled WGS sequence"/>
</dbReference>
<dbReference type="OrthoDB" id="4206571at2759"/>
<feature type="compositionally biased region" description="Basic residues" evidence="1">
    <location>
        <begin position="29"/>
        <end position="46"/>
    </location>
</feature>
<protein>
    <submittedName>
        <fullName evidence="2">Uncharacterized protein</fullName>
    </submittedName>
</protein>
<dbReference type="EMBL" id="PDNC01000029">
    <property type="protein sequence ID" value="PGH05559.1"/>
    <property type="molecule type" value="Genomic_DNA"/>
</dbReference>
<evidence type="ECO:0000256" key="1">
    <source>
        <dbReference type="SAM" id="MobiDB-lite"/>
    </source>
</evidence>
<dbReference type="PANTHER" id="PTHR37540">
    <property type="entry name" value="TRANSCRIPTION FACTOR (ACR-2), PUTATIVE-RELATED-RELATED"/>
    <property type="match status" value="1"/>
</dbReference>
<evidence type="ECO:0000313" key="2">
    <source>
        <dbReference type="EMBL" id="PGH05559.1"/>
    </source>
</evidence>
<accession>A0A2B7X9I6</accession>
<feature type="region of interest" description="Disordered" evidence="1">
    <location>
        <begin position="1"/>
        <end position="98"/>
    </location>
</feature>
<evidence type="ECO:0000313" key="3">
    <source>
        <dbReference type="Proteomes" id="UP000224080"/>
    </source>
</evidence>
<gene>
    <name evidence="2" type="ORF">GX51_02898</name>
</gene>
<dbReference type="PANTHER" id="PTHR37540:SF10">
    <property type="entry name" value="SIGMA-70 REGION 2 FAMILY PROTEIN"/>
    <property type="match status" value="1"/>
</dbReference>
<proteinExistence type="predicted"/>
<dbReference type="AlphaFoldDB" id="A0A2B7X9I6"/>
<comment type="caution">
    <text evidence="2">The sequence shown here is derived from an EMBL/GenBank/DDBJ whole genome shotgun (WGS) entry which is preliminary data.</text>
</comment>
<reference evidence="2 3" key="1">
    <citation type="submission" date="2017-10" db="EMBL/GenBank/DDBJ databases">
        <title>Comparative genomics in systemic dimorphic fungi from Ajellomycetaceae.</title>
        <authorList>
            <person name="Munoz J.F."/>
            <person name="Mcewen J.G."/>
            <person name="Clay O.K."/>
            <person name="Cuomo C.A."/>
        </authorList>
    </citation>
    <scope>NUCLEOTIDE SEQUENCE [LARGE SCALE GENOMIC DNA]</scope>
    <source>
        <strain evidence="2 3">UAMH130</strain>
    </source>
</reference>
<feature type="compositionally biased region" description="Polar residues" evidence="1">
    <location>
        <begin position="85"/>
        <end position="98"/>
    </location>
</feature>
<feature type="compositionally biased region" description="Polar residues" evidence="1">
    <location>
        <begin position="1"/>
        <end position="16"/>
    </location>
</feature>
<sequence length="489" mass="56011">MSTTGRKSAENLSQSPPKFFFVDEGSSSKGKRSHVMKQYMHSRRKEKNAALFGRTSRPLPRQPRYLAWRKRTDENALGERGCDDNNPNPQTPSPSKKTATCALATGQYHELWNSPGSLSCQTTVAANRIDPFDTLPWSYNDEDRHLMNCWTWNLSSWSGQNHFMKKSVFRDAMQHSMTFHVCVLTYSARYLASVHQDEDNLLRCSSYISTAENMVATYLKKGQRQGDCISTMALTALSVQEARYGNRQKSRHYLDNAVQSLRSQDGKRLAGDTYTHYGRLTMFRQDLPFNMKHASQLLSFLQNAETLALSHSTPAFLSIAPQRKAAFEYMTPLHTTLSGGPHPSKVPEKDRVWVLKYELSGLCRVSALVYLNKALWDQRSSPEACVRYLNNIMANGREHLEPNFPIESFLWLLLQDNCDFGLRNPGRAWFVGDIMESFKQIPQLLQFQFSELLLSFLMLKPPDFNITLEGFERQILQFAQPEYKVPVVE</sequence>
<keyword evidence="3" id="KW-1185">Reference proteome</keyword>
<name>A0A2B7X9I6_9EURO</name>
<organism evidence="2 3">
    <name type="scientific">Blastomyces parvus</name>
    <dbReference type="NCBI Taxonomy" id="2060905"/>
    <lineage>
        <taxon>Eukaryota</taxon>
        <taxon>Fungi</taxon>
        <taxon>Dikarya</taxon>
        <taxon>Ascomycota</taxon>
        <taxon>Pezizomycotina</taxon>
        <taxon>Eurotiomycetes</taxon>
        <taxon>Eurotiomycetidae</taxon>
        <taxon>Onygenales</taxon>
        <taxon>Ajellomycetaceae</taxon>
        <taxon>Blastomyces</taxon>
    </lineage>
</organism>